<evidence type="ECO:0000256" key="3">
    <source>
        <dbReference type="ARBA" id="ARBA00020984"/>
    </source>
</evidence>
<evidence type="ECO:0000256" key="2">
    <source>
        <dbReference type="ARBA" id="ARBA00005831"/>
    </source>
</evidence>
<evidence type="ECO:0000256" key="4">
    <source>
        <dbReference type="ARBA" id="ARBA00022448"/>
    </source>
</evidence>
<name>A0ABP0J484_9DINO</name>
<proteinExistence type="inferred from homology"/>
<evidence type="ECO:0000256" key="7">
    <source>
        <dbReference type="ARBA" id="ARBA00023136"/>
    </source>
</evidence>
<dbReference type="EMBL" id="CAXAMM010005925">
    <property type="protein sequence ID" value="CAK9009161.1"/>
    <property type="molecule type" value="Genomic_DNA"/>
</dbReference>
<sequence>MESRERLTLEDFASTPSNEAFDAVAWLNHRLSRSSLPMEKLDQHLASLSMSCQLLCQDTSESIELASNQLVSQLSSAGPKMETMRQEASKGYGRLGDVLEGLKDADDRKRSGLKGLAEIDVVKTRVETACNALREVGSWERKVKDCEQMVHSGNLGEALGQLKGLQGVLDAFRMLPEFARKSEQLSQLEEQLLFSARRRARSAFEKNSPEELRVCSEVFFGMQRQEEAASIANGVLLDLCERAWNSQGRAPSSPGDVAAAASTSFQALTQALDERWPLLQALEAEREEESSSSAPAVTAAKAALGALSQKLLTVLDGRDADELSRASMAVG</sequence>
<comment type="subcellular location">
    <subcellularLocation>
        <location evidence="1">Golgi apparatus membrane</location>
        <topology evidence="1">Peripheral membrane protein</topology>
    </subcellularLocation>
</comment>
<keyword evidence="4" id="KW-0813">Transport</keyword>
<evidence type="ECO:0000313" key="10">
    <source>
        <dbReference type="Proteomes" id="UP001642464"/>
    </source>
</evidence>
<evidence type="ECO:0000256" key="5">
    <source>
        <dbReference type="ARBA" id="ARBA00022927"/>
    </source>
</evidence>
<comment type="caution">
    <text evidence="9">The sequence shown here is derived from an EMBL/GenBank/DDBJ whole genome shotgun (WGS) entry which is preliminary data.</text>
</comment>
<keyword evidence="6" id="KW-0333">Golgi apparatus</keyword>
<feature type="non-terminal residue" evidence="9">
    <location>
        <position position="331"/>
    </location>
</feature>
<protein>
    <recommendedName>
        <fullName evidence="3">Conserved oligomeric Golgi complex subunit 7</fullName>
    </recommendedName>
    <alternativeName>
        <fullName evidence="8">Component of oligomeric Golgi complex 7</fullName>
    </alternativeName>
</protein>
<gene>
    <name evidence="9" type="ORF">SCF082_LOCUS10198</name>
</gene>
<evidence type="ECO:0000256" key="8">
    <source>
        <dbReference type="ARBA" id="ARBA00031345"/>
    </source>
</evidence>
<comment type="similarity">
    <text evidence="2">Belongs to the COG7 family.</text>
</comment>
<evidence type="ECO:0000256" key="1">
    <source>
        <dbReference type="ARBA" id="ARBA00004395"/>
    </source>
</evidence>
<dbReference type="PANTHER" id="PTHR21443">
    <property type="entry name" value="CONSERVED OLIGOMERIC GOLGI COMPLEX COMPONENT 7"/>
    <property type="match status" value="1"/>
</dbReference>
<evidence type="ECO:0000313" key="9">
    <source>
        <dbReference type="EMBL" id="CAK9009161.1"/>
    </source>
</evidence>
<dbReference type="Proteomes" id="UP001642464">
    <property type="component" value="Unassembled WGS sequence"/>
</dbReference>
<evidence type="ECO:0000256" key="6">
    <source>
        <dbReference type="ARBA" id="ARBA00023034"/>
    </source>
</evidence>
<dbReference type="PANTHER" id="PTHR21443:SF0">
    <property type="entry name" value="CONSERVED OLIGOMERIC GOLGI COMPLEX SUBUNIT 7"/>
    <property type="match status" value="1"/>
</dbReference>
<dbReference type="InterPro" id="IPR019335">
    <property type="entry name" value="COG7"/>
</dbReference>
<organism evidence="9 10">
    <name type="scientific">Durusdinium trenchii</name>
    <dbReference type="NCBI Taxonomy" id="1381693"/>
    <lineage>
        <taxon>Eukaryota</taxon>
        <taxon>Sar</taxon>
        <taxon>Alveolata</taxon>
        <taxon>Dinophyceae</taxon>
        <taxon>Suessiales</taxon>
        <taxon>Symbiodiniaceae</taxon>
        <taxon>Durusdinium</taxon>
    </lineage>
</organism>
<accession>A0ABP0J484</accession>
<keyword evidence="10" id="KW-1185">Reference proteome</keyword>
<reference evidence="9 10" key="1">
    <citation type="submission" date="2024-02" db="EMBL/GenBank/DDBJ databases">
        <authorList>
            <person name="Chen Y."/>
            <person name="Shah S."/>
            <person name="Dougan E. K."/>
            <person name="Thang M."/>
            <person name="Chan C."/>
        </authorList>
    </citation>
    <scope>NUCLEOTIDE SEQUENCE [LARGE SCALE GENOMIC DNA]</scope>
</reference>
<keyword evidence="7" id="KW-0472">Membrane</keyword>
<keyword evidence="5" id="KW-0653">Protein transport</keyword>
<dbReference type="Pfam" id="PF10191">
    <property type="entry name" value="COG7"/>
    <property type="match status" value="1"/>
</dbReference>